<dbReference type="InterPro" id="IPR050109">
    <property type="entry name" value="HTH-type_TetR-like_transc_reg"/>
</dbReference>
<accession>A0ABR9M1F6</accession>
<dbReference type="Pfam" id="PF16859">
    <property type="entry name" value="TetR_C_11"/>
    <property type="match status" value="1"/>
</dbReference>
<name>A0ABR9M1F6_9ACTN</name>
<evidence type="ECO:0000256" key="1">
    <source>
        <dbReference type="ARBA" id="ARBA00023015"/>
    </source>
</evidence>
<feature type="DNA-binding region" description="H-T-H motif" evidence="4">
    <location>
        <begin position="39"/>
        <end position="58"/>
    </location>
</feature>
<comment type="caution">
    <text evidence="6">The sequence shown here is derived from an EMBL/GenBank/DDBJ whole genome shotgun (WGS) entry which is preliminary data.</text>
</comment>
<dbReference type="Gene3D" id="1.10.357.10">
    <property type="entry name" value="Tetracycline Repressor, domain 2"/>
    <property type="match status" value="1"/>
</dbReference>
<keyword evidence="1" id="KW-0805">Transcription regulation</keyword>
<evidence type="ECO:0000256" key="2">
    <source>
        <dbReference type="ARBA" id="ARBA00023125"/>
    </source>
</evidence>
<dbReference type="EMBL" id="JADBEK010000001">
    <property type="protein sequence ID" value="MBE1586718.1"/>
    <property type="molecule type" value="Genomic_DNA"/>
</dbReference>
<proteinExistence type="predicted"/>
<evidence type="ECO:0000256" key="4">
    <source>
        <dbReference type="PROSITE-ProRule" id="PRU00335"/>
    </source>
</evidence>
<dbReference type="PANTHER" id="PTHR30055:SF234">
    <property type="entry name" value="HTH-TYPE TRANSCRIPTIONAL REGULATOR BETI"/>
    <property type="match status" value="1"/>
</dbReference>
<keyword evidence="2 4" id="KW-0238">DNA-binding</keyword>
<protein>
    <submittedName>
        <fullName evidence="6">AcrR family transcriptional regulator</fullName>
    </submittedName>
</protein>
<reference evidence="6 7" key="1">
    <citation type="submission" date="2020-10" db="EMBL/GenBank/DDBJ databases">
        <title>Sequencing the genomes of 1000 actinobacteria strains.</title>
        <authorList>
            <person name="Klenk H.-P."/>
        </authorList>
    </citation>
    <scope>NUCLEOTIDE SEQUENCE [LARGE SCALE GENOMIC DNA]</scope>
    <source>
        <strain evidence="6 7">DSM 43173</strain>
    </source>
</reference>
<evidence type="ECO:0000256" key="3">
    <source>
        <dbReference type="ARBA" id="ARBA00023163"/>
    </source>
</evidence>
<dbReference type="InterPro" id="IPR001647">
    <property type="entry name" value="HTH_TetR"/>
</dbReference>
<keyword evidence="7" id="KW-1185">Reference proteome</keyword>
<evidence type="ECO:0000313" key="7">
    <source>
        <dbReference type="Proteomes" id="UP000633509"/>
    </source>
</evidence>
<dbReference type="PROSITE" id="PS50977">
    <property type="entry name" value="HTH_TETR_2"/>
    <property type="match status" value="1"/>
</dbReference>
<dbReference type="RefSeq" id="WP_225963640.1">
    <property type="nucleotide sequence ID" value="NZ_JADBEK010000001.1"/>
</dbReference>
<evidence type="ECO:0000259" key="5">
    <source>
        <dbReference type="PROSITE" id="PS50977"/>
    </source>
</evidence>
<dbReference type="Gene3D" id="1.10.10.60">
    <property type="entry name" value="Homeodomain-like"/>
    <property type="match status" value="1"/>
</dbReference>
<dbReference type="InterPro" id="IPR036271">
    <property type="entry name" value="Tet_transcr_reg_TetR-rel_C_sf"/>
</dbReference>
<evidence type="ECO:0000313" key="6">
    <source>
        <dbReference type="EMBL" id="MBE1586718.1"/>
    </source>
</evidence>
<dbReference type="PANTHER" id="PTHR30055">
    <property type="entry name" value="HTH-TYPE TRANSCRIPTIONAL REGULATOR RUTR"/>
    <property type="match status" value="1"/>
</dbReference>
<dbReference type="Pfam" id="PF00440">
    <property type="entry name" value="TetR_N"/>
    <property type="match status" value="1"/>
</dbReference>
<dbReference type="SUPFAM" id="SSF48498">
    <property type="entry name" value="Tetracyclin repressor-like, C-terminal domain"/>
    <property type="match status" value="1"/>
</dbReference>
<dbReference type="InterPro" id="IPR011075">
    <property type="entry name" value="TetR_C"/>
</dbReference>
<keyword evidence="3" id="KW-0804">Transcription</keyword>
<organism evidence="6 7">
    <name type="scientific">Nonomuraea angiospora</name>
    <dbReference type="NCBI Taxonomy" id="46172"/>
    <lineage>
        <taxon>Bacteria</taxon>
        <taxon>Bacillati</taxon>
        <taxon>Actinomycetota</taxon>
        <taxon>Actinomycetes</taxon>
        <taxon>Streptosporangiales</taxon>
        <taxon>Streptosporangiaceae</taxon>
        <taxon>Nonomuraea</taxon>
    </lineage>
</organism>
<dbReference type="SUPFAM" id="SSF46689">
    <property type="entry name" value="Homeodomain-like"/>
    <property type="match status" value="1"/>
</dbReference>
<gene>
    <name evidence="6" type="ORF">H4W80_004976</name>
</gene>
<sequence>MSAEPQPARRPGGRTRLISKRLWAATLEILAEKGVDGLQYEDLAARAQVARATVYRRWPNRGDLFRDILARFAEAFVPLHDSGDIHDDLVAFVYAFAEASATPEGRAVLQILMRKADESDGLREVALELLERRTDDLQRRLDAAAALGQLPAVDARFVNMMLAGPVQWFLVRRTRPFTRDDADKVVGVVLAGLRHGDAV</sequence>
<feature type="domain" description="HTH tetR-type" evidence="5">
    <location>
        <begin position="16"/>
        <end position="76"/>
    </location>
</feature>
<dbReference type="Proteomes" id="UP000633509">
    <property type="component" value="Unassembled WGS sequence"/>
</dbReference>
<dbReference type="InterPro" id="IPR009057">
    <property type="entry name" value="Homeodomain-like_sf"/>
</dbReference>